<evidence type="ECO:0000313" key="1">
    <source>
        <dbReference type="EMBL" id="KAI4365111.1"/>
    </source>
</evidence>
<organism evidence="1 2">
    <name type="scientific">Melastoma candidum</name>
    <dbReference type="NCBI Taxonomy" id="119954"/>
    <lineage>
        <taxon>Eukaryota</taxon>
        <taxon>Viridiplantae</taxon>
        <taxon>Streptophyta</taxon>
        <taxon>Embryophyta</taxon>
        <taxon>Tracheophyta</taxon>
        <taxon>Spermatophyta</taxon>
        <taxon>Magnoliopsida</taxon>
        <taxon>eudicotyledons</taxon>
        <taxon>Gunneridae</taxon>
        <taxon>Pentapetalae</taxon>
        <taxon>rosids</taxon>
        <taxon>malvids</taxon>
        <taxon>Myrtales</taxon>
        <taxon>Melastomataceae</taxon>
        <taxon>Melastomatoideae</taxon>
        <taxon>Melastomateae</taxon>
        <taxon>Melastoma</taxon>
    </lineage>
</organism>
<proteinExistence type="predicted"/>
<dbReference type="Proteomes" id="UP001057402">
    <property type="component" value="Chromosome 6"/>
</dbReference>
<accession>A0ACB9QF57</accession>
<name>A0ACB9QF57_9MYRT</name>
<reference evidence="2" key="1">
    <citation type="journal article" date="2023" name="Front. Plant Sci.">
        <title>Chromosomal-level genome assembly of Melastoma candidum provides insights into trichome evolution.</title>
        <authorList>
            <person name="Zhong Y."/>
            <person name="Wu W."/>
            <person name="Sun C."/>
            <person name="Zou P."/>
            <person name="Liu Y."/>
            <person name="Dai S."/>
            <person name="Zhou R."/>
        </authorList>
    </citation>
    <scope>NUCLEOTIDE SEQUENCE [LARGE SCALE GENOMIC DNA]</scope>
</reference>
<keyword evidence="2" id="KW-1185">Reference proteome</keyword>
<sequence>MRSLASPQSPRPPSDDLQGSRIYVSFCPKDPMVAASSSNTMCNWIESYDPSENSWTRVSRIPGLRDDLVLKGFAIVSVAESVFVIGGRLCRKEMVHVSDELAGLFDTEVEVLSTVLRYDIGLDRWSRCAALSMPRSDFACAVCDGKVYVAGGQSTLASARGVSTAEVYDPVADEWQPLPNMNTTRYKCVGVTWQGKIHVVGGFAERLDSDKASPFITERSSAEVFDPNTGCWELMAKMWQLDVPPRQIVDVEGKLFSSGDCLKAWKGHIEAYDENLNMWNEVESSCNSSLSDMLGAHQRPQIKQLYLTMAPIGTQLYFLAGYRIAEPSSSIRTFSITCVFDTEAKGHQGAWRKLEAAEEEVEKELCCHCCVVRQTL</sequence>
<protein>
    <submittedName>
        <fullName evidence="1">Uncharacterized protein</fullName>
    </submittedName>
</protein>
<gene>
    <name evidence="1" type="ORF">MLD38_021129</name>
</gene>
<comment type="caution">
    <text evidence="1">The sequence shown here is derived from an EMBL/GenBank/DDBJ whole genome shotgun (WGS) entry which is preliminary data.</text>
</comment>
<evidence type="ECO:0000313" key="2">
    <source>
        <dbReference type="Proteomes" id="UP001057402"/>
    </source>
</evidence>
<dbReference type="EMBL" id="CM042885">
    <property type="protein sequence ID" value="KAI4365111.1"/>
    <property type="molecule type" value="Genomic_DNA"/>
</dbReference>